<name>A0A932FZD9_UNCTE</name>
<feature type="transmembrane region" description="Helical" evidence="4">
    <location>
        <begin position="316"/>
        <end position="335"/>
    </location>
</feature>
<dbReference type="PANTHER" id="PTHR11360">
    <property type="entry name" value="MONOCARBOXYLATE TRANSPORTER"/>
    <property type="match status" value="1"/>
</dbReference>
<dbReference type="Proteomes" id="UP000769766">
    <property type="component" value="Unassembled WGS sequence"/>
</dbReference>
<feature type="transmembrane region" description="Helical" evidence="4">
    <location>
        <begin position="141"/>
        <end position="160"/>
    </location>
</feature>
<feature type="transmembrane region" description="Helical" evidence="4">
    <location>
        <begin position="54"/>
        <end position="75"/>
    </location>
</feature>
<dbReference type="InterPro" id="IPR036259">
    <property type="entry name" value="MFS_trans_sf"/>
</dbReference>
<protein>
    <submittedName>
        <fullName evidence="6">MFS transporter</fullName>
    </submittedName>
</protein>
<dbReference type="GO" id="GO:0022857">
    <property type="term" value="F:transmembrane transporter activity"/>
    <property type="evidence" value="ECO:0007669"/>
    <property type="project" value="InterPro"/>
</dbReference>
<sequence length="479" mass="52431">MGDIRKQGNRIFYGWIVVLIAFLTMALNYSIRYAYPVFFVALEEQFGWSRTATYFAYTLQLQIYGFMGVIAGAIYDRVGPRVLFPIGATIVFVAMVFCSQLNSLWQLYLFAGVMVPLGTIAIGIVPHTALNNTWFVKKRGLASGLATAGLGVGMGISGLIGQSLISSLGFRWAYAIFGIMVLSVVVPLSLLFQKRRPQDLGLLPDGDRPEAEAQDIPLHKRKKERPKIDAIVDQAWASREWPLREIVRTRRFWVFFAVKFFLVFGVYTVLIHQVHYAVGLGFSKMAAAAAFGITGLVGALGKIIMGHLSDRVGREVTHTLIMILAVSGILTLMSIQDPSQAWKLYTYAVLYGLGYGAIAAILPPMLADVYGVKALGASYGLSVLGSGLGGSLGPLFAAYLYDTTGSYRVAFTTAIVFLVITVGLVWIFAPRKVRLVEGRAQARARKMAPAVAVAGQETVVSSDYAQVSHEREEARVRED</sequence>
<feature type="transmembrane region" description="Helical" evidence="4">
    <location>
        <begin position="82"/>
        <end position="102"/>
    </location>
</feature>
<keyword evidence="2 4" id="KW-1133">Transmembrane helix</keyword>
<dbReference type="Gene3D" id="1.20.1250.20">
    <property type="entry name" value="MFS general substrate transporter like domains"/>
    <property type="match status" value="2"/>
</dbReference>
<dbReference type="CDD" id="cd17355">
    <property type="entry name" value="MFS_YcxA_like"/>
    <property type="match status" value="1"/>
</dbReference>
<evidence type="ECO:0000313" key="6">
    <source>
        <dbReference type="EMBL" id="MBI2877379.1"/>
    </source>
</evidence>
<feature type="transmembrane region" description="Helical" evidence="4">
    <location>
        <begin position="285"/>
        <end position="304"/>
    </location>
</feature>
<evidence type="ECO:0000256" key="3">
    <source>
        <dbReference type="ARBA" id="ARBA00023136"/>
    </source>
</evidence>
<dbReference type="AlphaFoldDB" id="A0A932FZD9"/>
<dbReference type="SUPFAM" id="SSF103473">
    <property type="entry name" value="MFS general substrate transporter"/>
    <property type="match status" value="1"/>
</dbReference>
<evidence type="ECO:0000256" key="4">
    <source>
        <dbReference type="SAM" id="Phobius"/>
    </source>
</evidence>
<feature type="transmembrane region" description="Helical" evidence="4">
    <location>
        <begin position="108"/>
        <end position="129"/>
    </location>
</feature>
<evidence type="ECO:0000313" key="7">
    <source>
        <dbReference type="Proteomes" id="UP000769766"/>
    </source>
</evidence>
<feature type="transmembrane region" description="Helical" evidence="4">
    <location>
        <begin position="379"/>
        <end position="401"/>
    </location>
</feature>
<dbReference type="InterPro" id="IPR011701">
    <property type="entry name" value="MFS"/>
</dbReference>
<dbReference type="PROSITE" id="PS50850">
    <property type="entry name" value="MFS"/>
    <property type="match status" value="1"/>
</dbReference>
<dbReference type="PANTHER" id="PTHR11360:SF284">
    <property type="entry name" value="EG:103B4.3 PROTEIN-RELATED"/>
    <property type="match status" value="1"/>
</dbReference>
<evidence type="ECO:0000256" key="1">
    <source>
        <dbReference type="ARBA" id="ARBA00022692"/>
    </source>
</evidence>
<accession>A0A932FZD9</accession>
<evidence type="ECO:0000256" key="2">
    <source>
        <dbReference type="ARBA" id="ARBA00022989"/>
    </source>
</evidence>
<dbReference type="EMBL" id="JACPRF010000331">
    <property type="protein sequence ID" value="MBI2877379.1"/>
    <property type="molecule type" value="Genomic_DNA"/>
</dbReference>
<keyword evidence="1 4" id="KW-0812">Transmembrane</keyword>
<dbReference type="Pfam" id="PF07690">
    <property type="entry name" value="MFS_1"/>
    <property type="match status" value="1"/>
</dbReference>
<comment type="caution">
    <text evidence="6">The sequence shown here is derived from an EMBL/GenBank/DDBJ whole genome shotgun (WGS) entry which is preliminary data.</text>
</comment>
<reference evidence="6" key="1">
    <citation type="submission" date="2020-07" db="EMBL/GenBank/DDBJ databases">
        <title>Huge and variable diversity of episymbiotic CPR bacteria and DPANN archaea in groundwater ecosystems.</title>
        <authorList>
            <person name="He C.Y."/>
            <person name="Keren R."/>
            <person name="Whittaker M."/>
            <person name="Farag I.F."/>
            <person name="Doudna J."/>
            <person name="Cate J.H.D."/>
            <person name="Banfield J.F."/>
        </authorList>
    </citation>
    <scope>NUCLEOTIDE SEQUENCE</scope>
    <source>
        <strain evidence="6">NC_groundwater_672_Ag_B-0.1um_62_36</strain>
    </source>
</reference>
<feature type="transmembrane region" description="Helical" evidence="4">
    <location>
        <begin position="347"/>
        <end position="367"/>
    </location>
</feature>
<proteinExistence type="predicted"/>
<feature type="transmembrane region" description="Helical" evidence="4">
    <location>
        <begin position="172"/>
        <end position="192"/>
    </location>
</feature>
<feature type="transmembrane region" description="Helical" evidence="4">
    <location>
        <begin position="12"/>
        <end position="34"/>
    </location>
</feature>
<feature type="transmembrane region" description="Helical" evidence="4">
    <location>
        <begin position="252"/>
        <end position="273"/>
    </location>
</feature>
<gene>
    <name evidence="6" type="ORF">HYY20_10900</name>
</gene>
<feature type="domain" description="Major facilitator superfamily (MFS) profile" evidence="5">
    <location>
        <begin position="14"/>
        <end position="433"/>
    </location>
</feature>
<dbReference type="InterPro" id="IPR050327">
    <property type="entry name" value="Proton-linked_MCT"/>
</dbReference>
<dbReference type="InterPro" id="IPR020846">
    <property type="entry name" value="MFS_dom"/>
</dbReference>
<keyword evidence="3 4" id="KW-0472">Membrane</keyword>
<evidence type="ECO:0000259" key="5">
    <source>
        <dbReference type="PROSITE" id="PS50850"/>
    </source>
</evidence>
<organism evidence="6 7">
    <name type="scientific">Tectimicrobiota bacterium</name>
    <dbReference type="NCBI Taxonomy" id="2528274"/>
    <lineage>
        <taxon>Bacteria</taxon>
        <taxon>Pseudomonadati</taxon>
        <taxon>Nitrospinota/Tectimicrobiota group</taxon>
        <taxon>Candidatus Tectimicrobiota</taxon>
    </lineage>
</organism>
<feature type="transmembrane region" description="Helical" evidence="4">
    <location>
        <begin position="407"/>
        <end position="429"/>
    </location>
</feature>